<keyword evidence="4" id="KW-0804">Transcription</keyword>
<evidence type="ECO:0000256" key="3">
    <source>
        <dbReference type="ARBA" id="ARBA00023125"/>
    </source>
</evidence>
<dbReference type="PANTHER" id="PTHR30385">
    <property type="entry name" value="SIGMA FACTOR F FLAGELLAR"/>
    <property type="match status" value="1"/>
</dbReference>
<evidence type="ECO:0000313" key="7">
    <source>
        <dbReference type="Proteomes" id="UP001523369"/>
    </source>
</evidence>
<dbReference type="CDD" id="cd06171">
    <property type="entry name" value="Sigma70_r4"/>
    <property type="match status" value="1"/>
</dbReference>
<evidence type="ECO:0000259" key="5">
    <source>
        <dbReference type="Pfam" id="PF04545"/>
    </source>
</evidence>
<evidence type="ECO:0000256" key="2">
    <source>
        <dbReference type="ARBA" id="ARBA00023082"/>
    </source>
</evidence>
<evidence type="ECO:0000313" key="6">
    <source>
        <dbReference type="EMBL" id="MCO8271586.1"/>
    </source>
</evidence>
<dbReference type="Pfam" id="PF04545">
    <property type="entry name" value="Sigma70_r4"/>
    <property type="match status" value="1"/>
</dbReference>
<feature type="domain" description="RNA polymerase sigma-70 region 4" evidence="5">
    <location>
        <begin position="58"/>
        <end position="97"/>
    </location>
</feature>
<name>A0ABT1DPB8_9ACTN</name>
<keyword evidence="7" id="KW-1185">Reference proteome</keyword>
<sequence>MPGPAGGPSGVLCPLDASPSDILATSTWAVRAPRRLQELRLLIMAAQNELTESGPFPDRTILIRHFYGHQSQAEVARQIGVSQMHVSRLIARSLRRLCHALNPDNS</sequence>
<accession>A0ABT1DPB8</accession>
<evidence type="ECO:0000256" key="4">
    <source>
        <dbReference type="ARBA" id="ARBA00023163"/>
    </source>
</evidence>
<comment type="caution">
    <text evidence="6">The sequence shown here is derived from an EMBL/GenBank/DDBJ whole genome shotgun (WGS) entry which is preliminary data.</text>
</comment>
<dbReference type="InterPro" id="IPR013324">
    <property type="entry name" value="RNA_pol_sigma_r3/r4-like"/>
</dbReference>
<gene>
    <name evidence="6" type="ORF">M1L60_13385</name>
</gene>
<dbReference type="Gene3D" id="1.20.140.160">
    <property type="match status" value="1"/>
</dbReference>
<protein>
    <recommendedName>
        <fullName evidence="5">RNA polymerase sigma-70 region 4 domain-containing protein</fullName>
    </recommendedName>
</protein>
<proteinExistence type="predicted"/>
<dbReference type="InterPro" id="IPR007630">
    <property type="entry name" value="RNA_pol_sigma70_r4"/>
</dbReference>
<dbReference type="RefSeq" id="WP_253237710.1">
    <property type="nucleotide sequence ID" value="NZ_JAMYJR010000013.1"/>
</dbReference>
<keyword evidence="3" id="KW-0238">DNA-binding</keyword>
<reference evidence="6 7" key="1">
    <citation type="submission" date="2022-06" db="EMBL/GenBank/DDBJ databases">
        <title>New Species of the Genus Actinoplanes, ActinopZanes ferrugineus.</title>
        <authorList>
            <person name="Ding P."/>
        </authorList>
    </citation>
    <scope>NUCLEOTIDE SEQUENCE [LARGE SCALE GENOMIC DNA]</scope>
    <source>
        <strain evidence="6 7">TRM88003</strain>
    </source>
</reference>
<dbReference type="Proteomes" id="UP001523369">
    <property type="component" value="Unassembled WGS sequence"/>
</dbReference>
<keyword evidence="1" id="KW-0805">Transcription regulation</keyword>
<keyword evidence="2" id="KW-0731">Sigma factor</keyword>
<dbReference type="PANTHER" id="PTHR30385:SF4">
    <property type="entry name" value="RNA POLYMERASE SIGMA-E FACTOR"/>
    <property type="match status" value="1"/>
</dbReference>
<organism evidence="6 7">
    <name type="scientific">Paractinoplanes aksuensis</name>
    <dbReference type="NCBI Taxonomy" id="2939490"/>
    <lineage>
        <taxon>Bacteria</taxon>
        <taxon>Bacillati</taxon>
        <taxon>Actinomycetota</taxon>
        <taxon>Actinomycetes</taxon>
        <taxon>Micromonosporales</taxon>
        <taxon>Micromonosporaceae</taxon>
        <taxon>Paractinoplanes</taxon>
    </lineage>
</organism>
<evidence type="ECO:0000256" key="1">
    <source>
        <dbReference type="ARBA" id="ARBA00023015"/>
    </source>
</evidence>
<dbReference type="EMBL" id="JAMYJR010000013">
    <property type="protein sequence ID" value="MCO8271586.1"/>
    <property type="molecule type" value="Genomic_DNA"/>
</dbReference>
<dbReference type="SUPFAM" id="SSF88659">
    <property type="entry name" value="Sigma3 and sigma4 domains of RNA polymerase sigma factors"/>
    <property type="match status" value="1"/>
</dbReference>